<keyword evidence="1" id="KW-0732">Signal</keyword>
<dbReference type="Proteomes" id="UP000663882">
    <property type="component" value="Unassembled WGS sequence"/>
</dbReference>
<organism evidence="2 4">
    <name type="scientific">Rotaria sordida</name>
    <dbReference type="NCBI Taxonomy" id="392033"/>
    <lineage>
        <taxon>Eukaryota</taxon>
        <taxon>Metazoa</taxon>
        <taxon>Spiralia</taxon>
        <taxon>Gnathifera</taxon>
        <taxon>Rotifera</taxon>
        <taxon>Eurotatoria</taxon>
        <taxon>Bdelloidea</taxon>
        <taxon>Philodinida</taxon>
        <taxon>Philodinidae</taxon>
        <taxon>Rotaria</taxon>
    </lineage>
</organism>
<evidence type="ECO:0000256" key="1">
    <source>
        <dbReference type="SAM" id="SignalP"/>
    </source>
</evidence>
<gene>
    <name evidence="2" type="ORF">RFH988_LOCUS25324</name>
    <name evidence="3" type="ORF">SEV965_LOCUS27880</name>
</gene>
<evidence type="ECO:0000313" key="2">
    <source>
        <dbReference type="EMBL" id="CAF1214891.1"/>
    </source>
</evidence>
<feature type="chain" id="PRO_5035603657" evidence="1">
    <location>
        <begin position="23"/>
        <end position="206"/>
    </location>
</feature>
<accession>A0A814XJG4</accession>
<proteinExistence type="predicted"/>
<dbReference type="Proteomes" id="UP000663889">
    <property type="component" value="Unassembled WGS sequence"/>
</dbReference>
<dbReference type="EMBL" id="CAJNOO010001920">
    <property type="protein sequence ID" value="CAF1214891.1"/>
    <property type="molecule type" value="Genomic_DNA"/>
</dbReference>
<reference evidence="2" key="1">
    <citation type="submission" date="2021-02" db="EMBL/GenBank/DDBJ databases">
        <authorList>
            <person name="Nowell W R."/>
        </authorList>
    </citation>
    <scope>NUCLEOTIDE SEQUENCE</scope>
</reference>
<dbReference type="AlphaFoldDB" id="A0A814XJG4"/>
<comment type="caution">
    <text evidence="2">The sequence shown here is derived from an EMBL/GenBank/DDBJ whole genome shotgun (WGS) entry which is preliminary data.</text>
</comment>
<name>A0A814XJG4_9BILA</name>
<sequence>MLVVFVVSLISSLFLCSTSVHGLPSSSKIFHYIHNSPSADLSSSLSLFKHRPVQNVDLNSNGDNFEMLIGDSNENDDLSSSSIDISNGPYEFDLEPSLSSSSSSSFKFLPIKSFLLKIQNQEKRALSSPSKLNINYNAVVNKLADASRANNIANLNQLNEPIRVSSSLKNLVETNPFARAWLTMLLQKLMQEQTMPYIFKYGRRRK</sequence>
<evidence type="ECO:0000313" key="4">
    <source>
        <dbReference type="Proteomes" id="UP000663882"/>
    </source>
</evidence>
<feature type="signal peptide" evidence="1">
    <location>
        <begin position="1"/>
        <end position="22"/>
    </location>
</feature>
<evidence type="ECO:0000313" key="3">
    <source>
        <dbReference type="EMBL" id="CAF1332099.1"/>
    </source>
</evidence>
<protein>
    <submittedName>
        <fullName evidence="2">Uncharacterized protein</fullName>
    </submittedName>
</protein>
<dbReference type="EMBL" id="CAJNOU010002566">
    <property type="protein sequence ID" value="CAF1332099.1"/>
    <property type="molecule type" value="Genomic_DNA"/>
</dbReference>
<dbReference type="OrthoDB" id="10059465at2759"/>